<comment type="caution">
    <text evidence="2">The sequence shown here is derived from an EMBL/GenBank/DDBJ whole genome shotgun (WGS) entry which is preliminary data.</text>
</comment>
<name>A0A7J6LCX5_PEROL</name>
<reference evidence="2 3" key="1">
    <citation type="submission" date="2020-04" db="EMBL/GenBank/DDBJ databases">
        <title>Perkinsus olseni comparative genomics.</title>
        <authorList>
            <person name="Bogema D.R."/>
        </authorList>
    </citation>
    <scope>NUCLEOTIDE SEQUENCE [LARGE SCALE GENOMIC DNA]</scope>
    <source>
        <strain evidence="2">ATCC PRA-179</strain>
    </source>
</reference>
<proteinExistence type="predicted"/>
<dbReference type="EMBL" id="JABAHT010000372">
    <property type="protein sequence ID" value="KAF4657072.1"/>
    <property type="molecule type" value="Genomic_DNA"/>
</dbReference>
<organism evidence="2 3">
    <name type="scientific">Perkinsus olseni</name>
    <name type="common">Perkinsus atlanticus</name>
    <dbReference type="NCBI Taxonomy" id="32597"/>
    <lineage>
        <taxon>Eukaryota</taxon>
        <taxon>Sar</taxon>
        <taxon>Alveolata</taxon>
        <taxon>Perkinsozoa</taxon>
        <taxon>Perkinsea</taxon>
        <taxon>Perkinsida</taxon>
        <taxon>Perkinsidae</taxon>
        <taxon>Perkinsus</taxon>
    </lineage>
</organism>
<accession>A0A7J6LCX5</accession>
<sequence length="751" mass="85189">MSRSPMYHSSNLYYLQHIMEPGIITLWHMYCLKTHRGRMSHLGWVSTEDPHVKTADYHDELEAEVSRNVERKLAKERRERAETAEAVKAKFASVVDKIDENGMAVVKSSTRSVTETLTPKRLLDITAVVADFADRAVGRFDDYARLHDKSVGKFSEFALRRPFSVETISPVLNSEKYEYLHKASLWNGIANAYFTRHFNQSKVTKSLITATIVMPKALTSQWNLTEAWTSRRLDDDKQWNRVPRGMLVVIVPLDDTTDSSEQLELLFGDGESLFPQIAVGEVLLLGPDPLFDDESSVPSGVVTYEDLQEFHGQQSAGKQASQERSLVPEKLPIRLHQEVVKSAAATFMEEGMVMLQGATAGLSLDEAKHATEKIEEFSNRALQRYMYYFYTAAKRNKTDDEVLGHFYDIGFRHRGRVEVVPPKLNTNGFRSKLKQKLLYRLVDELFNGSFVMGPIVGKISFPKEMCEPWREWATEWLDGFDTVAESPRQHWFRREKGFTNSDDKTRERRRDRVSGVIVTIPLLGWQGGEVEFMAQSQRDKVAGQFHVWHAPENPAAGRRLVNISMGAGDALFTDSRLLHRPTVNSGATPVPTLELFFAKSDAALERITMLGTSWLVPKKEYQKAVAEQEELENAAEDVSSGSSVSDAQLGNSMPDESDVDGYEAYISRQEEALKRVFDTAKDIMSEKLSQERQRHFEQLAELQLMKGEQTGEQERIRLSDKRVQAMTDYIDQVMRTPPSDHLSTTGAEGVI</sequence>
<gene>
    <name evidence="2" type="ORF">FOZ61_006503</name>
</gene>
<evidence type="ECO:0000313" key="3">
    <source>
        <dbReference type="Proteomes" id="UP000570595"/>
    </source>
</evidence>
<dbReference type="Proteomes" id="UP000570595">
    <property type="component" value="Unassembled WGS sequence"/>
</dbReference>
<dbReference type="OrthoDB" id="438696at2759"/>
<evidence type="ECO:0000256" key="1">
    <source>
        <dbReference type="SAM" id="MobiDB-lite"/>
    </source>
</evidence>
<evidence type="ECO:0000313" key="2">
    <source>
        <dbReference type="EMBL" id="KAF4657072.1"/>
    </source>
</evidence>
<dbReference type="AlphaFoldDB" id="A0A7J6LCX5"/>
<feature type="region of interest" description="Disordered" evidence="1">
    <location>
        <begin position="627"/>
        <end position="658"/>
    </location>
</feature>
<feature type="compositionally biased region" description="Polar residues" evidence="1">
    <location>
        <begin position="639"/>
        <end position="651"/>
    </location>
</feature>
<protein>
    <submittedName>
        <fullName evidence="2">Uncharacterized protein</fullName>
    </submittedName>
</protein>